<evidence type="ECO:0000313" key="6">
    <source>
        <dbReference type="Proteomes" id="UP000215005"/>
    </source>
</evidence>
<sequence>MRLRIHFTPDDLLRIRMADAPDPMWEIVNSLHLLQNTQGRLVFGEWRRGSTRYLDGDGTTRWAWRMLTALSPCASYFPDFLTPADGHRDLESGVEAVLGTPIARLRDEMDLLASTSRPQPWFGALARGDQPFLRVVGDALRHYYRSAIEPHWQAIQSTVRADLATRTRALMHGGGEALLDSLAPFARWQTPVLEMNYPVDQDLHLDGRGLRLVPSFFCWRHPVSFADPGLPPVIVYPVGPEPGWDTPDDQDSAARALAALVGPTRAWILELLAERSATTTDLARAAGVSPATVSKHAAVLRDAALISSRSEGRHVLHTATMLGLTLLRQS</sequence>
<dbReference type="PANTHER" id="PTHR43132:SF8">
    <property type="entry name" value="HTH-TYPE TRANSCRIPTIONAL REGULATOR KMTR"/>
    <property type="match status" value="1"/>
</dbReference>
<evidence type="ECO:0000256" key="3">
    <source>
        <dbReference type="ARBA" id="ARBA00023163"/>
    </source>
</evidence>
<dbReference type="GO" id="GO:0003700">
    <property type="term" value="F:DNA-binding transcription factor activity"/>
    <property type="evidence" value="ECO:0007669"/>
    <property type="project" value="InterPro"/>
</dbReference>
<keyword evidence="6" id="KW-1185">Reference proteome</keyword>
<dbReference type="Pfam" id="PF01022">
    <property type="entry name" value="HTH_5"/>
    <property type="match status" value="1"/>
</dbReference>
<dbReference type="Proteomes" id="UP000215005">
    <property type="component" value="Chromosome"/>
</dbReference>
<dbReference type="AlphaFoldDB" id="A0A223S8J6"/>
<evidence type="ECO:0000256" key="2">
    <source>
        <dbReference type="ARBA" id="ARBA00023125"/>
    </source>
</evidence>
<feature type="domain" description="HTH arsR-type" evidence="4">
    <location>
        <begin position="245"/>
        <end position="330"/>
    </location>
</feature>
<dbReference type="CDD" id="cd00090">
    <property type="entry name" value="HTH_ARSR"/>
    <property type="match status" value="1"/>
</dbReference>
<evidence type="ECO:0000259" key="4">
    <source>
        <dbReference type="PROSITE" id="PS50987"/>
    </source>
</evidence>
<dbReference type="OrthoDB" id="3808065at2"/>
<dbReference type="InterPro" id="IPR011991">
    <property type="entry name" value="ArsR-like_HTH"/>
</dbReference>
<dbReference type="Gene3D" id="1.10.10.10">
    <property type="entry name" value="Winged helix-like DNA-binding domain superfamily/Winged helix DNA-binding domain"/>
    <property type="match status" value="1"/>
</dbReference>
<dbReference type="KEGG" id="ngv:CDO52_18000"/>
<keyword evidence="2" id="KW-0238">DNA-binding</keyword>
<reference evidence="5 6" key="1">
    <citation type="submission" date="2017-08" db="EMBL/GenBank/DDBJ databases">
        <title>The complete genome sequence of Nocardiopsis gilva YIM 90087.</title>
        <authorList>
            <person name="Yin M."/>
            <person name="Tang S."/>
        </authorList>
    </citation>
    <scope>NUCLEOTIDE SEQUENCE [LARGE SCALE GENOMIC DNA]</scope>
    <source>
        <strain evidence="5 6">YIM 90087</strain>
    </source>
</reference>
<dbReference type="PANTHER" id="PTHR43132">
    <property type="entry name" value="ARSENICAL RESISTANCE OPERON REPRESSOR ARSR-RELATED"/>
    <property type="match status" value="1"/>
</dbReference>
<dbReference type="SUPFAM" id="SSF46785">
    <property type="entry name" value="Winged helix' DNA-binding domain"/>
    <property type="match status" value="1"/>
</dbReference>
<dbReference type="SMART" id="SM00418">
    <property type="entry name" value="HTH_ARSR"/>
    <property type="match status" value="1"/>
</dbReference>
<protein>
    <recommendedName>
        <fullName evidence="4">HTH arsR-type domain-containing protein</fullName>
    </recommendedName>
</protein>
<evidence type="ECO:0000313" key="5">
    <source>
        <dbReference type="EMBL" id="ASU84440.1"/>
    </source>
</evidence>
<organism evidence="5 6">
    <name type="scientific">Nocardiopsis gilva YIM 90087</name>
    <dbReference type="NCBI Taxonomy" id="1235441"/>
    <lineage>
        <taxon>Bacteria</taxon>
        <taxon>Bacillati</taxon>
        <taxon>Actinomycetota</taxon>
        <taxon>Actinomycetes</taxon>
        <taxon>Streptosporangiales</taxon>
        <taxon>Nocardiopsidaceae</taxon>
        <taxon>Nocardiopsis</taxon>
    </lineage>
</organism>
<dbReference type="EMBL" id="CP022753">
    <property type="protein sequence ID" value="ASU84440.1"/>
    <property type="molecule type" value="Genomic_DNA"/>
</dbReference>
<keyword evidence="3" id="KW-0804">Transcription</keyword>
<dbReference type="InterPro" id="IPR001845">
    <property type="entry name" value="HTH_ArsR_DNA-bd_dom"/>
</dbReference>
<name>A0A223S8J6_9ACTN</name>
<dbReference type="RefSeq" id="WP_094932554.1">
    <property type="nucleotide sequence ID" value="NZ_CP022753.1"/>
</dbReference>
<gene>
    <name evidence="5" type="ORF">CDO52_18000</name>
</gene>
<dbReference type="PROSITE" id="PS50987">
    <property type="entry name" value="HTH_ARSR_2"/>
    <property type="match status" value="1"/>
</dbReference>
<dbReference type="InterPro" id="IPR036388">
    <property type="entry name" value="WH-like_DNA-bd_sf"/>
</dbReference>
<dbReference type="InterPro" id="IPR036390">
    <property type="entry name" value="WH_DNA-bd_sf"/>
</dbReference>
<accession>A0A223S8J6</accession>
<evidence type="ECO:0000256" key="1">
    <source>
        <dbReference type="ARBA" id="ARBA00023015"/>
    </source>
</evidence>
<keyword evidence="1" id="KW-0805">Transcription regulation</keyword>
<dbReference type="InterPro" id="IPR051011">
    <property type="entry name" value="Metal_resp_trans_reg"/>
</dbReference>
<proteinExistence type="predicted"/>
<dbReference type="GO" id="GO:0003677">
    <property type="term" value="F:DNA binding"/>
    <property type="evidence" value="ECO:0007669"/>
    <property type="project" value="UniProtKB-KW"/>
</dbReference>